<dbReference type="RefSeq" id="WP_003891710.1">
    <property type="nucleotide sequence ID" value="NZ_CP027541.1"/>
</dbReference>
<evidence type="ECO:0000313" key="3">
    <source>
        <dbReference type="EMBL" id="AWT51372.1"/>
    </source>
</evidence>
<dbReference type="InterPro" id="IPR050426">
    <property type="entry name" value="Glycosyltransferase_28"/>
</dbReference>
<dbReference type="GO" id="GO:0005975">
    <property type="term" value="P:carbohydrate metabolic process"/>
    <property type="evidence" value="ECO:0007669"/>
    <property type="project" value="InterPro"/>
</dbReference>
<evidence type="ECO:0000259" key="1">
    <source>
        <dbReference type="Pfam" id="PF03033"/>
    </source>
</evidence>
<reference evidence="3 4" key="1">
    <citation type="journal article" date="2013" name="Genome Announc.">
        <title>Draft genome sequence of MKD8, a conjugal recipient Mycobacterium smegmatis strain.</title>
        <authorList>
            <person name="Gray T.A."/>
            <person name="Palumbo M.J."/>
            <person name="Derbyshire K.M."/>
        </authorList>
    </citation>
    <scope>NUCLEOTIDE SEQUENCE [LARGE SCALE GENOMIC DNA]</scope>
    <source>
        <strain evidence="3 4">MKD8</strain>
    </source>
</reference>
<dbReference type="InterPro" id="IPR002213">
    <property type="entry name" value="UDP_glucos_trans"/>
</dbReference>
<dbReference type="GO" id="GO:0016758">
    <property type="term" value="F:hexosyltransferase activity"/>
    <property type="evidence" value="ECO:0007669"/>
    <property type="project" value="InterPro"/>
</dbReference>
<dbReference type="SUPFAM" id="SSF53756">
    <property type="entry name" value="UDP-Glycosyltransferase/glycogen phosphorylase"/>
    <property type="match status" value="1"/>
</dbReference>
<accession>A0A2U9PI31</accession>
<dbReference type="GO" id="GO:0008194">
    <property type="term" value="F:UDP-glycosyltransferase activity"/>
    <property type="evidence" value="ECO:0007669"/>
    <property type="project" value="InterPro"/>
</dbReference>
<gene>
    <name evidence="3" type="ORF">D806_003780</name>
</gene>
<proteinExistence type="predicted"/>
<dbReference type="InterPro" id="IPR010610">
    <property type="entry name" value="EryCIII-like_C"/>
</dbReference>
<dbReference type="Proteomes" id="UP000011200">
    <property type="component" value="Chromosome"/>
</dbReference>
<dbReference type="Pfam" id="PF03033">
    <property type="entry name" value="Glyco_transf_28"/>
    <property type="match status" value="1"/>
</dbReference>
<protein>
    <submittedName>
        <fullName evidence="3">Putative glycosyl transferase</fullName>
    </submittedName>
</protein>
<dbReference type="Gene3D" id="3.40.50.2000">
    <property type="entry name" value="Glycogen Phosphorylase B"/>
    <property type="match status" value="2"/>
</dbReference>
<feature type="domain" description="Glycosyltransferase family 28 N-terminal" evidence="1">
    <location>
        <begin position="3"/>
        <end position="143"/>
    </location>
</feature>
<keyword evidence="3" id="KW-0808">Transferase</keyword>
<feature type="domain" description="Erythromycin biosynthesis protein CIII-like C-terminal" evidence="2">
    <location>
        <begin position="301"/>
        <end position="401"/>
    </location>
</feature>
<dbReference type="FunFam" id="3.40.50.2000:FF:000009">
    <property type="entry name" value="Sterol 3-beta-glucosyltransferase UGT80A2"/>
    <property type="match status" value="1"/>
</dbReference>
<name>A0A2U9PI31_MYCSE</name>
<dbReference type="Pfam" id="PF06722">
    <property type="entry name" value="EryCIII-like_C"/>
    <property type="match status" value="1"/>
</dbReference>
<dbReference type="InterPro" id="IPR004276">
    <property type="entry name" value="GlycoTrans_28_N"/>
</dbReference>
<dbReference type="EMBL" id="CP027541">
    <property type="protein sequence ID" value="AWT51372.1"/>
    <property type="molecule type" value="Genomic_DNA"/>
</dbReference>
<dbReference type="GO" id="GO:0033072">
    <property type="term" value="P:vancomycin biosynthetic process"/>
    <property type="evidence" value="ECO:0007669"/>
    <property type="project" value="UniProtKB-ARBA"/>
</dbReference>
<dbReference type="PANTHER" id="PTHR48050">
    <property type="entry name" value="STEROL 3-BETA-GLUCOSYLTRANSFERASE"/>
    <property type="match status" value="1"/>
</dbReference>
<dbReference type="PANTHER" id="PTHR48050:SF13">
    <property type="entry name" value="STEROL 3-BETA-GLUCOSYLTRANSFERASE UGT80A2"/>
    <property type="match status" value="1"/>
</dbReference>
<reference evidence="4" key="2">
    <citation type="submission" date="2018-03" db="EMBL/GenBank/DDBJ databases">
        <authorList>
            <person name="Derbyshire K."/>
            <person name="Gray T.A."/>
            <person name="Champion M."/>
        </authorList>
    </citation>
    <scope>NUCLEOTIDE SEQUENCE [LARGE SCALE GENOMIC DNA]</scope>
    <source>
        <strain evidence="4">MKD8</strain>
    </source>
</reference>
<sequence>MRIALASYGTRGDVEPTVAVGVELLRRGNEIRIAVPPDLMEFAAAAGLAPVEYGPGIQDQLGRYRDLWTQWAGRFWRIDELWRACAGASRIVTNQWSEMDATLRSLADGVDVLSTSVGYQDVAANVAEYYDIPLVAIHTFPWRANGQLFPRIPAPLVRLGMKTYDWAAWAVTMSAGNTQRRDLGLPKVFGPSPRRIAERGALEIQAYDSACFPGLASEWGGWVERRPFVGTLTMELKTEADNEVSEWLAEGNPPICFCFGSIPVESPDETLRIVDGACAELGERGLVCAAGTDFGDVSDYRNVKVVGAVNYATTFVKCRAVVHHGGAGTTAAVLRAGVPSFVLWSVGDQPFWGAQLTHLKVGASRPLSKVDRTSLVAGLRTVLAPDYALRAREIALRMTKSSDSVTMAADLIEKFANTRHIA</sequence>
<evidence type="ECO:0000259" key="2">
    <source>
        <dbReference type="Pfam" id="PF06722"/>
    </source>
</evidence>
<organism evidence="3 4">
    <name type="scientific">Mycolicibacterium smegmatis (strain MKD8)</name>
    <name type="common">Mycobacterium smegmatis</name>
    <dbReference type="NCBI Taxonomy" id="1214915"/>
    <lineage>
        <taxon>Bacteria</taxon>
        <taxon>Bacillati</taxon>
        <taxon>Actinomycetota</taxon>
        <taxon>Actinomycetes</taxon>
        <taxon>Mycobacteriales</taxon>
        <taxon>Mycobacteriaceae</taxon>
        <taxon>Mycolicibacterium</taxon>
    </lineage>
</organism>
<dbReference type="CDD" id="cd03784">
    <property type="entry name" value="GT1_Gtf-like"/>
    <property type="match status" value="1"/>
</dbReference>
<dbReference type="AlphaFoldDB" id="A0A2U9PI31"/>
<evidence type="ECO:0000313" key="4">
    <source>
        <dbReference type="Proteomes" id="UP000011200"/>
    </source>
</evidence>